<dbReference type="EMBL" id="LNQL01000005">
    <property type="protein sequence ID" value="KSU48124.1"/>
    <property type="molecule type" value="Genomic_DNA"/>
</dbReference>
<feature type="domain" description="HTH arsR-type" evidence="5">
    <location>
        <begin position="23"/>
        <end position="118"/>
    </location>
</feature>
<dbReference type="EMBL" id="JBAWKY010000005">
    <property type="protein sequence ID" value="MEI4463624.1"/>
    <property type="molecule type" value="Genomic_DNA"/>
</dbReference>
<dbReference type="InterPro" id="IPR036390">
    <property type="entry name" value="WH_DNA-bd_sf"/>
</dbReference>
<dbReference type="Gene3D" id="1.10.10.10">
    <property type="entry name" value="Winged helix-like DNA-binding domain superfamily/Winged helix DNA-binding domain"/>
    <property type="match status" value="1"/>
</dbReference>
<dbReference type="GO" id="GO:0003700">
    <property type="term" value="F:DNA-binding transcription factor activity"/>
    <property type="evidence" value="ECO:0007669"/>
    <property type="project" value="InterPro"/>
</dbReference>
<dbReference type="InterPro" id="IPR018334">
    <property type="entry name" value="ArsR_HTH"/>
</dbReference>
<evidence type="ECO:0000313" key="11">
    <source>
        <dbReference type="Proteomes" id="UP001387110"/>
    </source>
</evidence>
<gene>
    <name evidence="6" type="ORF">AS033_13380</name>
    <name evidence="7" type="ORF">RSA11_00290</name>
    <name evidence="8" type="ORF">SZL87_14450</name>
</gene>
<dbReference type="SUPFAM" id="SSF46785">
    <property type="entry name" value="Winged helix' DNA-binding domain"/>
    <property type="match status" value="1"/>
</dbReference>
<dbReference type="InterPro" id="IPR001845">
    <property type="entry name" value="HTH_ArsR_DNA-bd_dom"/>
</dbReference>
<dbReference type="PANTHER" id="PTHR43132:SF6">
    <property type="entry name" value="HTH-TYPE TRANSCRIPTIONAL REPRESSOR CZRA"/>
    <property type="match status" value="1"/>
</dbReference>
<name>A0A0V8GCY2_9BACL</name>
<dbReference type="GO" id="GO:0046686">
    <property type="term" value="P:response to cadmium ion"/>
    <property type="evidence" value="ECO:0007669"/>
    <property type="project" value="UniProtKB-KW"/>
</dbReference>
<evidence type="ECO:0000313" key="7">
    <source>
        <dbReference type="EMBL" id="KTR28738.1"/>
    </source>
</evidence>
<dbReference type="Proteomes" id="UP001387110">
    <property type="component" value="Unassembled WGS sequence"/>
</dbReference>
<reference evidence="7 10" key="2">
    <citation type="journal article" date="2016" name="Front. Microbiol.">
        <title>Genomic Resource of Rice Seed Associated Bacteria.</title>
        <authorList>
            <person name="Midha S."/>
            <person name="Bansal K."/>
            <person name="Sharma S."/>
            <person name="Kumar N."/>
            <person name="Patil P.P."/>
            <person name="Chaudhry V."/>
            <person name="Patil P.B."/>
        </authorList>
    </citation>
    <scope>NUCLEOTIDE SEQUENCE [LARGE SCALE GENOMIC DNA]</scope>
    <source>
        <strain evidence="7 10">RSA11</strain>
    </source>
</reference>
<proteinExistence type="predicted"/>
<keyword evidence="2" id="KW-0238">DNA-binding</keyword>
<evidence type="ECO:0000259" key="5">
    <source>
        <dbReference type="PROSITE" id="PS50987"/>
    </source>
</evidence>
<keyword evidence="3" id="KW-0804">Transcription</keyword>
<reference evidence="6 9" key="1">
    <citation type="journal article" date="2015" name="Int. J. Syst. Evol. Microbiol.">
        <title>Exiguobacterium enclense sp. nov., isolated from sediment.</title>
        <authorList>
            <person name="Dastager S.G."/>
            <person name="Mawlankar R."/>
            <person name="Sonalkar V.V."/>
            <person name="Thorat M.N."/>
            <person name="Mual P."/>
            <person name="Verma A."/>
            <person name="Krishnamurthi S."/>
            <person name="Tang S.K."/>
            <person name="Li W.J."/>
        </authorList>
    </citation>
    <scope>NUCLEOTIDE SEQUENCE [LARGE SCALE GENOMIC DNA]</scope>
    <source>
        <strain evidence="6 9">NIO-1109</strain>
    </source>
</reference>
<evidence type="ECO:0000313" key="9">
    <source>
        <dbReference type="Proteomes" id="UP000053797"/>
    </source>
</evidence>
<dbReference type="GeneID" id="90838273"/>
<organism evidence="6 9">
    <name type="scientific">Exiguobacterium indicum</name>
    <dbReference type="NCBI Taxonomy" id="296995"/>
    <lineage>
        <taxon>Bacteria</taxon>
        <taxon>Bacillati</taxon>
        <taxon>Bacillota</taxon>
        <taxon>Bacilli</taxon>
        <taxon>Bacillales</taxon>
        <taxon>Bacillales Family XII. Incertae Sedis</taxon>
        <taxon>Exiguobacterium</taxon>
    </lineage>
</organism>
<dbReference type="SMART" id="SM00418">
    <property type="entry name" value="HTH_ARSR"/>
    <property type="match status" value="1"/>
</dbReference>
<dbReference type="CDD" id="cd00090">
    <property type="entry name" value="HTH_ARSR"/>
    <property type="match status" value="1"/>
</dbReference>
<dbReference type="InterPro" id="IPR011991">
    <property type="entry name" value="ArsR-like_HTH"/>
</dbReference>
<evidence type="ECO:0000256" key="2">
    <source>
        <dbReference type="ARBA" id="ARBA00023125"/>
    </source>
</evidence>
<dbReference type="EMBL" id="LDQV01000002">
    <property type="protein sequence ID" value="KTR28738.1"/>
    <property type="molecule type" value="Genomic_DNA"/>
</dbReference>
<dbReference type="Pfam" id="PF01022">
    <property type="entry name" value="HTH_5"/>
    <property type="match status" value="1"/>
</dbReference>
<dbReference type="PRINTS" id="PR00778">
    <property type="entry name" value="HTHARSR"/>
</dbReference>
<keyword evidence="4" id="KW-0105">Cadmium resistance</keyword>
<protein>
    <submittedName>
        <fullName evidence="6">ArsR family transcriptional regulator</fullName>
    </submittedName>
    <submittedName>
        <fullName evidence="8">Metalloregulator ArsR/SmtB family transcription factor</fullName>
    </submittedName>
</protein>
<dbReference type="NCBIfam" id="NF033788">
    <property type="entry name" value="HTH_metalloreg"/>
    <property type="match status" value="1"/>
</dbReference>
<dbReference type="AlphaFoldDB" id="A0A0V8GCY2"/>
<sequence length="122" mass="13659">MDIPRCETIAIDEQRASEIGQVVDTIPTLEIGKLFKILSDATRLRIVYALTIEEELCVCDVSASVDCSIATASHHLRSLLKQGLVKFRKEGKVVYYSLDDHHVSSLVHMAMEHVHEGKAVRE</sequence>
<dbReference type="GO" id="GO:0003677">
    <property type="term" value="F:DNA binding"/>
    <property type="evidence" value="ECO:0007669"/>
    <property type="project" value="UniProtKB-KW"/>
</dbReference>
<evidence type="ECO:0000313" key="10">
    <source>
        <dbReference type="Proteomes" id="UP000072605"/>
    </source>
</evidence>
<dbReference type="InterPro" id="IPR036388">
    <property type="entry name" value="WH-like_DNA-bd_sf"/>
</dbReference>
<evidence type="ECO:0000256" key="4">
    <source>
        <dbReference type="ARBA" id="ARBA00043263"/>
    </source>
</evidence>
<keyword evidence="1" id="KW-0805">Transcription regulation</keyword>
<dbReference type="PROSITE" id="PS50987">
    <property type="entry name" value="HTH_ARSR_2"/>
    <property type="match status" value="1"/>
</dbReference>
<evidence type="ECO:0000256" key="3">
    <source>
        <dbReference type="ARBA" id="ARBA00023163"/>
    </source>
</evidence>
<evidence type="ECO:0000256" key="1">
    <source>
        <dbReference type="ARBA" id="ARBA00023015"/>
    </source>
</evidence>
<comment type="caution">
    <text evidence="6">The sequence shown here is derived from an EMBL/GenBank/DDBJ whole genome shotgun (WGS) entry which is preliminary data.</text>
</comment>
<dbReference type="Proteomes" id="UP000072605">
    <property type="component" value="Unassembled WGS sequence"/>
</dbReference>
<dbReference type="PROSITE" id="PS00846">
    <property type="entry name" value="HTH_ARSR_1"/>
    <property type="match status" value="1"/>
</dbReference>
<dbReference type="Proteomes" id="UP000053797">
    <property type="component" value="Unassembled WGS sequence"/>
</dbReference>
<reference evidence="8 11" key="3">
    <citation type="submission" date="2023-12" db="EMBL/GenBank/DDBJ databases">
        <authorList>
            <person name="Easwaran N."/>
            <person name="Lazarus H.P.S."/>
        </authorList>
    </citation>
    <scope>NUCLEOTIDE SEQUENCE [LARGE SCALE GENOMIC DNA]</scope>
    <source>
        <strain evidence="8 11">VIT-2023</strain>
    </source>
</reference>
<evidence type="ECO:0000313" key="8">
    <source>
        <dbReference type="EMBL" id="MEI4463624.1"/>
    </source>
</evidence>
<accession>A0A0V8GCY2</accession>
<evidence type="ECO:0000313" key="6">
    <source>
        <dbReference type="EMBL" id="KSU48124.1"/>
    </source>
</evidence>
<keyword evidence="11" id="KW-1185">Reference proteome</keyword>
<dbReference type="PANTHER" id="PTHR43132">
    <property type="entry name" value="ARSENICAL RESISTANCE OPERON REPRESSOR ARSR-RELATED"/>
    <property type="match status" value="1"/>
</dbReference>
<dbReference type="RefSeq" id="WP_041254995.1">
    <property type="nucleotide sequence ID" value="NZ_FMYN01000005.1"/>
</dbReference>
<dbReference type="OrthoDB" id="9794330at2"/>
<dbReference type="InterPro" id="IPR051011">
    <property type="entry name" value="Metal_resp_trans_reg"/>
</dbReference>